<dbReference type="PANTHER" id="PTHR42790">
    <property type="entry name" value="AMINOTRANSFERASE"/>
    <property type="match status" value="1"/>
</dbReference>
<dbReference type="EMBL" id="CP047650">
    <property type="protein sequence ID" value="QHJ01489.1"/>
    <property type="molecule type" value="Genomic_DNA"/>
</dbReference>
<dbReference type="InterPro" id="IPR015421">
    <property type="entry name" value="PyrdxlP-dep_Trfase_major"/>
</dbReference>
<evidence type="ECO:0000256" key="2">
    <source>
        <dbReference type="ARBA" id="ARBA00007441"/>
    </source>
</evidence>
<feature type="domain" description="Aminotransferase class I/classII large" evidence="7">
    <location>
        <begin position="42"/>
        <end position="365"/>
    </location>
</feature>
<protein>
    <submittedName>
        <fullName evidence="8">Aminotransferase class I/II-fold pyridoxal phosphate-dependent enzyme</fullName>
    </submittedName>
</protein>
<keyword evidence="9" id="KW-1185">Reference proteome</keyword>
<keyword evidence="5 8" id="KW-0808">Transferase</keyword>
<evidence type="ECO:0000313" key="8">
    <source>
        <dbReference type="EMBL" id="QHJ01489.1"/>
    </source>
</evidence>
<dbReference type="Proteomes" id="UP000464787">
    <property type="component" value="Chromosome"/>
</dbReference>
<evidence type="ECO:0000259" key="7">
    <source>
        <dbReference type="Pfam" id="PF00155"/>
    </source>
</evidence>
<evidence type="ECO:0000313" key="9">
    <source>
        <dbReference type="Proteomes" id="UP000464787"/>
    </source>
</evidence>
<dbReference type="GO" id="GO:0008483">
    <property type="term" value="F:transaminase activity"/>
    <property type="evidence" value="ECO:0007669"/>
    <property type="project" value="UniProtKB-KW"/>
</dbReference>
<organism evidence="8 9">
    <name type="scientific">Xylophilus rhododendri</name>
    <dbReference type="NCBI Taxonomy" id="2697032"/>
    <lineage>
        <taxon>Bacteria</taxon>
        <taxon>Pseudomonadati</taxon>
        <taxon>Pseudomonadota</taxon>
        <taxon>Betaproteobacteria</taxon>
        <taxon>Burkholderiales</taxon>
        <taxon>Xylophilus</taxon>
    </lineage>
</organism>
<reference evidence="8 9" key="1">
    <citation type="submission" date="2020-01" db="EMBL/GenBank/DDBJ databases">
        <title>Genome sequencing of strain KACC 21265.</title>
        <authorList>
            <person name="Heo J."/>
            <person name="Kim S.-J."/>
            <person name="Kim J.-S."/>
            <person name="Hong S.-B."/>
            <person name="Kwon S.-W."/>
        </authorList>
    </citation>
    <scope>NUCLEOTIDE SEQUENCE [LARGE SCALE GENOMIC DNA]</scope>
    <source>
        <strain evidence="8 9">KACC 21265</strain>
    </source>
</reference>
<dbReference type="Gene3D" id="3.90.1150.10">
    <property type="entry name" value="Aspartate Aminotransferase, domain 1"/>
    <property type="match status" value="1"/>
</dbReference>
<comment type="subunit">
    <text evidence="3">Homodimer.</text>
</comment>
<sequence length="385" mass="41638">MTSSAIRDLLKVISQLGVISLAGGLPAPEGFPIDALLAACERVLRSPDARTALQYSPSEGLPALRRWVAESLPWPVHEDQVLITTGSQQALDLVAKALIDKGSVVLVGSPSYLGAQQVFTTMQAKMVSVACDADGMLPEDLAAKAAGARFLYLQPNYENPTGTCMSAERREAIGQVAARLGLVILEDNPYGDLWYRQPPPAPLAAKLPENTIYTGSFSKILAPGMRLGYLVAPMKLYQTLVKFKQAADLHSASFNQHVVLEVLRDGFLDRHLPAIRELYQRKRNAMLAALDRHMRGLGASWNRPSGGMFIWLRLPEGLSATALLPRAVEKGVAYVPGTPFFAGDADERALRLSYVTATEAQIDAGIALLAKVVQEALEALPTEAR</sequence>
<evidence type="ECO:0000256" key="5">
    <source>
        <dbReference type="ARBA" id="ARBA00022679"/>
    </source>
</evidence>
<dbReference type="SUPFAM" id="SSF53383">
    <property type="entry name" value="PLP-dependent transferases"/>
    <property type="match status" value="1"/>
</dbReference>
<dbReference type="FunFam" id="3.40.640.10:FF:000053">
    <property type="entry name" value="Aminotransferase, class I"/>
    <property type="match status" value="1"/>
</dbReference>
<dbReference type="GO" id="GO:1901605">
    <property type="term" value="P:alpha-amino acid metabolic process"/>
    <property type="evidence" value="ECO:0007669"/>
    <property type="project" value="TreeGrafter"/>
</dbReference>
<evidence type="ECO:0000256" key="3">
    <source>
        <dbReference type="ARBA" id="ARBA00011738"/>
    </source>
</evidence>
<dbReference type="InterPro" id="IPR015422">
    <property type="entry name" value="PyrdxlP-dep_Trfase_small"/>
</dbReference>
<dbReference type="KEGG" id="xyk:GT347_10365"/>
<evidence type="ECO:0000256" key="6">
    <source>
        <dbReference type="ARBA" id="ARBA00022898"/>
    </source>
</evidence>
<comment type="similarity">
    <text evidence="2">Belongs to the class-I pyridoxal-phosphate-dependent aminotransferase family.</text>
</comment>
<dbReference type="Gene3D" id="3.40.640.10">
    <property type="entry name" value="Type I PLP-dependent aspartate aminotransferase-like (Major domain)"/>
    <property type="match status" value="1"/>
</dbReference>
<dbReference type="InterPro" id="IPR004839">
    <property type="entry name" value="Aminotransferase_I/II_large"/>
</dbReference>
<comment type="cofactor">
    <cofactor evidence="1">
        <name>pyridoxal 5'-phosphate</name>
        <dbReference type="ChEBI" id="CHEBI:597326"/>
    </cofactor>
</comment>
<gene>
    <name evidence="8" type="ORF">GT347_10365</name>
</gene>
<dbReference type="CDD" id="cd00609">
    <property type="entry name" value="AAT_like"/>
    <property type="match status" value="1"/>
</dbReference>
<dbReference type="InterPro" id="IPR050859">
    <property type="entry name" value="Class-I_PLP-dep_aminotransf"/>
</dbReference>
<accession>A0A857JF94</accession>
<evidence type="ECO:0000256" key="4">
    <source>
        <dbReference type="ARBA" id="ARBA00022576"/>
    </source>
</evidence>
<proteinExistence type="inferred from homology"/>
<dbReference type="GO" id="GO:0030170">
    <property type="term" value="F:pyridoxal phosphate binding"/>
    <property type="evidence" value="ECO:0007669"/>
    <property type="project" value="InterPro"/>
</dbReference>
<name>A0A857JF94_9BURK</name>
<dbReference type="AlphaFoldDB" id="A0A857JF94"/>
<dbReference type="PANTHER" id="PTHR42790:SF19">
    <property type="entry name" value="KYNURENINE_ALPHA-AMINOADIPATE AMINOTRANSFERASE, MITOCHONDRIAL"/>
    <property type="match status" value="1"/>
</dbReference>
<dbReference type="InterPro" id="IPR015424">
    <property type="entry name" value="PyrdxlP-dep_Trfase"/>
</dbReference>
<keyword evidence="4 8" id="KW-0032">Aminotransferase</keyword>
<keyword evidence="6" id="KW-0663">Pyridoxal phosphate</keyword>
<dbReference type="Pfam" id="PF00155">
    <property type="entry name" value="Aminotran_1_2"/>
    <property type="match status" value="1"/>
</dbReference>
<evidence type="ECO:0000256" key="1">
    <source>
        <dbReference type="ARBA" id="ARBA00001933"/>
    </source>
</evidence>